<keyword evidence="5" id="KW-1015">Disulfide bond</keyword>
<dbReference type="VEuPathDB" id="FungiDB:TRICI_005408"/>
<sequence length="440" mass="49462">MVSVGYCLLITSAVAGFAYGQPDLPSFRSMGGLGPYISMDSLGVDPNVPEGCTVNQAIFLCRHGERYPQSWEYYDLADTLKKVQGAGGLRGPLEFLTNYTMFMTEEQKDLETSTGPYNGHYEAKELGKKLRAQYGHLLPKNEDDKKFNIFTADQERVQDTANHFTEGFFGTNWTNLANMITLPEYGDPMNTLTPENQCSEHFFNMSGNYADQAIAFRQNTFHPILKRIQQYSKAELNVSDVYNLMDFCPYEINAIGGSKFCSIFTEDEWKSFDYFNGLNMYYGWGAGQKGGVIAAGSLYTNSTMSVLKEGPQAMGGLILNFAHDSDIIQALGALNLFVPENGMPFDRRDDGTVFQISQIIPMLAHLTLERITCAHDTFVRVNLNDQYIPLPGCQSGPGKSCPLGDYEEYVLKYHEDYEDKCGLREGQSKYTTLYWDHKNV</sequence>
<organism evidence="7 8">
    <name type="scientific">Trichomonascus ciferrii</name>
    <dbReference type="NCBI Taxonomy" id="44093"/>
    <lineage>
        <taxon>Eukaryota</taxon>
        <taxon>Fungi</taxon>
        <taxon>Dikarya</taxon>
        <taxon>Ascomycota</taxon>
        <taxon>Saccharomycotina</taxon>
        <taxon>Dipodascomycetes</taxon>
        <taxon>Dipodascales</taxon>
        <taxon>Trichomonascaceae</taxon>
        <taxon>Trichomonascus</taxon>
        <taxon>Trichomonascus ciferrii complex</taxon>
    </lineage>
</organism>
<feature type="signal peptide" evidence="6">
    <location>
        <begin position="1"/>
        <end position="20"/>
    </location>
</feature>
<evidence type="ECO:0000256" key="1">
    <source>
        <dbReference type="ARBA" id="ARBA00005375"/>
    </source>
</evidence>
<gene>
    <name evidence="7" type="ORF">TRICI_005408</name>
</gene>
<dbReference type="PANTHER" id="PTHR20963">
    <property type="entry name" value="MULTIPLE INOSITOL POLYPHOSPHATE PHOSPHATASE-RELATED"/>
    <property type="match status" value="1"/>
</dbReference>
<dbReference type="InterPro" id="IPR016274">
    <property type="entry name" value="Histidine_acid_Pase_euk"/>
</dbReference>
<dbReference type="CDD" id="cd07061">
    <property type="entry name" value="HP_HAP_like"/>
    <property type="match status" value="1"/>
</dbReference>
<dbReference type="InterPro" id="IPR029033">
    <property type="entry name" value="His_PPase_superfam"/>
</dbReference>
<evidence type="ECO:0000256" key="3">
    <source>
        <dbReference type="ARBA" id="ARBA00023180"/>
    </source>
</evidence>
<feature type="active site" description="Proton donor" evidence="4">
    <location>
        <position position="324"/>
    </location>
</feature>
<name>A0A642USE5_9ASCO</name>
<dbReference type="Pfam" id="PF00328">
    <property type="entry name" value="His_Phos_2"/>
    <property type="match status" value="1"/>
</dbReference>
<proteinExistence type="inferred from homology"/>
<keyword evidence="3" id="KW-0325">Glycoprotein</keyword>
<feature type="disulfide bond" evidence="5">
    <location>
        <begin position="248"/>
        <end position="261"/>
    </location>
</feature>
<keyword evidence="8" id="KW-1185">Reference proteome</keyword>
<evidence type="ECO:0000256" key="5">
    <source>
        <dbReference type="PIRSR" id="PIRSR000894-2"/>
    </source>
</evidence>
<evidence type="ECO:0000256" key="2">
    <source>
        <dbReference type="ARBA" id="ARBA00022801"/>
    </source>
</evidence>
<reference evidence="7" key="1">
    <citation type="journal article" date="2019" name="G3 (Bethesda)">
        <title>Genome Assemblies of Two Rare Opportunistic Yeast Pathogens: Diutina rugosa (syn. Candida rugosa) and Trichomonascus ciferrii (syn. Candida ciferrii).</title>
        <authorList>
            <person name="Mixao V."/>
            <person name="Saus E."/>
            <person name="Hansen A.P."/>
            <person name="Lass-Florl C."/>
            <person name="Gabaldon T."/>
        </authorList>
    </citation>
    <scope>NUCLEOTIDE SEQUENCE</scope>
    <source>
        <strain evidence="7">CBS 4856</strain>
    </source>
</reference>
<dbReference type="AlphaFoldDB" id="A0A642USE5"/>
<evidence type="ECO:0000256" key="6">
    <source>
        <dbReference type="SAM" id="SignalP"/>
    </source>
</evidence>
<feature type="disulfide bond" evidence="5">
    <location>
        <begin position="52"/>
        <end position="373"/>
    </location>
</feature>
<feature type="disulfide bond" evidence="5">
    <location>
        <begin position="393"/>
        <end position="401"/>
    </location>
</feature>
<comment type="caution">
    <text evidence="7">The sequence shown here is derived from an EMBL/GenBank/DDBJ whole genome shotgun (WGS) entry which is preliminary data.</text>
</comment>
<comment type="similarity">
    <text evidence="1">Belongs to the histidine acid phosphatase family.</text>
</comment>
<feature type="disulfide bond" evidence="5">
    <location>
        <begin position="198"/>
        <end position="421"/>
    </location>
</feature>
<dbReference type="Gene3D" id="3.40.50.1240">
    <property type="entry name" value="Phosphoglycerate mutase-like"/>
    <property type="match status" value="1"/>
</dbReference>
<dbReference type="InterPro" id="IPR000560">
    <property type="entry name" value="His_Pase_clade-2"/>
</dbReference>
<keyword evidence="2" id="KW-0378">Hydrolase</keyword>
<feature type="active site" description="Nucleophile" evidence="4">
    <location>
        <position position="63"/>
    </location>
</feature>
<keyword evidence="6" id="KW-0732">Signal</keyword>
<dbReference type="GO" id="GO:0009277">
    <property type="term" value="C:fungal-type cell wall"/>
    <property type="evidence" value="ECO:0007669"/>
    <property type="project" value="TreeGrafter"/>
</dbReference>
<dbReference type="SUPFAM" id="SSF53254">
    <property type="entry name" value="Phosphoglycerate mutase-like"/>
    <property type="match status" value="1"/>
</dbReference>
<dbReference type="PROSITE" id="PS00616">
    <property type="entry name" value="HIS_ACID_PHOSPHAT_1"/>
    <property type="match status" value="1"/>
</dbReference>
<dbReference type="PIRSF" id="PIRSF000894">
    <property type="entry name" value="Acid_phosphatase"/>
    <property type="match status" value="1"/>
</dbReference>
<dbReference type="OrthoDB" id="6509975at2759"/>
<protein>
    <submittedName>
        <fullName evidence="7">Uncharacterized protein</fullName>
    </submittedName>
</protein>
<evidence type="ECO:0000256" key="4">
    <source>
        <dbReference type="PIRSR" id="PIRSR000894-1"/>
    </source>
</evidence>
<accession>A0A642USE5</accession>
<dbReference type="Proteomes" id="UP000761534">
    <property type="component" value="Unassembled WGS sequence"/>
</dbReference>
<dbReference type="GO" id="GO:0003993">
    <property type="term" value="F:acid phosphatase activity"/>
    <property type="evidence" value="ECO:0007669"/>
    <property type="project" value="TreeGrafter"/>
</dbReference>
<feature type="chain" id="PRO_5024983395" evidence="6">
    <location>
        <begin position="21"/>
        <end position="440"/>
    </location>
</feature>
<evidence type="ECO:0000313" key="8">
    <source>
        <dbReference type="Proteomes" id="UP000761534"/>
    </source>
</evidence>
<evidence type="ECO:0000313" key="7">
    <source>
        <dbReference type="EMBL" id="KAA8904711.1"/>
    </source>
</evidence>
<dbReference type="PANTHER" id="PTHR20963:SF18">
    <property type="entry name" value="ACID PHOSPHATASE PHO11-RELATED"/>
    <property type="match status" value="1"/>
</dbReference>
<dbReference type="InterPro" id="IPR033379">
    <property type="entry name" value="Acid_Pase_AS"/>
</dbReference>
<dbReference type="EMBL" id="SWFS01000425">
    <property type="protein sequence ID" value="KAA8904711.1"/>
    <property type="molecule type" value="Genomic_DNA"/>
</dbReference>